<gene>
    <name evidence="1" type="ordered locus">Swit_4069</name>
</gene>
<evidence type="ECO:0000313" key="2">
    <source>
        <dbReference type="Proteomes" id="UP000001989"/>
    </source>
</evidence>
<name>A0A9J9LE61_RHIWR</name>
<protein>
    <submittedName>
        <fullName evidence="1">Uncharacterized protein</fullName>
    </submittedName>
</protein>
<accession>A0A9J9LE61</accession>
<dbReference type="Proteomes" id="UP000001989">
    <property type="component" value="Chromosome"/>
</dbReference>
<evidence type="ECO:0000313" key="1">
    <source>
        <dbReference type="EMBL" id="ABQ70412.1"/>
    </source>
</evidence>
<sequence>MAKNLAVGEMIYVPAALVDVEDLPSAFLRTAVEDVAGRKVRITFRGADHWIASSRCQRNVGLLIICISDWATEATLLDPLSKTVLQFCRLLVPDDQVRFYKVRSIAELRAIWVREHATYSHVILIGHGNGSAVQFANDRWQTAAQLDPVLSIPGAAAKYFVNLACQGGQAPLGKPFSSLEVCDSYIGAFHSVHGAIASQFLQSFLIHHLLQGETTKVAFRHARERVSGGTSFRLWRHGALIPNS</sequence>
<dbReference type="EMBL" id="CP000699">
    <property type="protein sequence ID" value="ABQ70412.1"/>
    <property type="molecule type" value="Genomic_DNA"/>
</dbReference>
<dbReference type="OrthoDB" id="4548730at2"/>
<reference evidence="1 2" key="1">
    <citation type="journal article" date="2010" name="J. Bacteriol.">
        <title>Genome sequence of the dioxin-mineralizing bacterium Sphingomonas wittichii RW1.</title>
        <authorList>
            <person name="Miller T.R."/>
            <person name="Delcher A.L."/>
            <person name="Salzberg S.L."/>
            <person name="Saunders E."/>
            <person name="Detter J.C."/>
            <person name="Halden R.U."/>
        </authorList>
    </citation>
    <scope>NUCLEOTIDE SEQUENCE [LARGE SCALE GENOMIC DNA]</scope>
    <source>
        <strain evidence="2">DSM 6014 / CCUG 31198 / JCM 15750 / NBRC 105917 / EY 4224 / RW1</strain>
    </source>
</reference>
<keyword evidence="2" id="KW-1185">Reference proteome</keyword>
<dbReference type="AlphaFoldDB" id="A0A9J9LE61"/>
<proteinExistence type="predicted"/>
<dbReference type="KEGG" id="swi:Swit_4069"/>
<organism evidence="1 2">
    <name type="scientific">Rhizorhabdus wittichii (strain DSM 6014 / CCUG 31198 / JCM 15750 / NBRC 105917 / EY 4224 / RW1)</name>
    <name type="common">Sphingomonas wittichii</name>
    <dbReference type="NCBI Taxonomy" id="392499"/>
    <lineage>
        <taxon>Bacteria</taxon>
        <taxon>Pseudomonadati</taxon>
        <taxon>Pseudomonadota</taxon>
        <taxon>Alphaproteobacteria</taxon>
        <taxon>Sphingomonadales</taxon>
        <taxon>Sphingomonadaceae</taxon>
        <taxon>Rhizorhabdus</taxon>
    </lineage>
</organism>